<evidence type="ECO:0000256" key="1">
    <source>
        <dbReference type="ARBA" id="ARBA00022737"/>
    </source>
</evidence>
<keyword evidence="1" id="KW-0677">Repeat</keyword>
<feature type="compositionally biased region" description="Basic and acidic residues" evidence="4">
    <location>
        <begin position="27"/>
        <end position="43"/>
    </location>
</feature>
<organism evidence="6 7">
    <name type="scientific">Chondrus crispus</name>
    <name type="common">Carrageen Irish moss</name>
    <name type="synonym">Polymorpha crispa</name>
    <dbReference type="NCBI Taxonomy" id="2769"/>
    <lineage>
        <taxon>Eukaryota</taxon>
        <taxon>Rhodophyta</taxon>
        <taxon>Florideophyceae</taxon>
        <taxon>Rhodymeniophycidae</taxon>
        <taxon>Gigartinales</taxon>
        <taxon>Gigartinaceae</taxon>
        <taxon>Chondrus</taxon>
    </lineage>
</organism>
<dbReference type="GO" id="GO:0006417">
    <property type="term" value="P:regulation of translation"/>
    <property type="evidence" value="ECO:0007669"/>
    <property type="project" value="TreeGrafter"/>
</dbReference>
<feature type="domain" description="CPL" evidence="5">
    <location>
        <begin position="432"/>
        <end position="523"/>
    </location>
</feature>
<evidence type="ECO:0000256" key="4">
    <source>
        <dbReference type="SAM" id="MobiDB-lite"/>
    </source>
</evidence>
<feature type="region of interest" description="Disordered" evidence="4">
    <location>
        <begin position="391"/>
        <end position="414"/>
    </location>
</feature>
<name>S0F2V0_CHOCR</name>
<dbReference type="STRING" id="2769.S0F2V0"/>
<evidence type="ECO:0000259" key="5">
    <source>
        <dbReference type="Pfam" id="PF08144"/>
    </source>
</evidence>
<dbReference type="EMBL" id="HG001523">
    <property type="protein sequence ID" value="CDF77456.1"/>
    <property type="molecule type" value="Genomic_DNA"/>
</dbReference>
<evidence type="ECO:0000313" key="6">
    <source>
        <dbReference type="EMBL" id="CDF77456.1"/>
    </source>
</evidence>
<feature type="compositionally biased region" description="Basic and acidic residues" evidence="4">
    <location>
        <begin position="401"/>
        <end position="414"/>
    </location>
</feature>
<protein>
    <recommendedName>
        <fullName evidence="5">CPL domain-containing protein</fullName>
    </recommendedName>
</protein>
<keyword evidence="7" id="KW-1185">Reference proteome</keyword>
<dbReference type="GeneID" id="17320031"/>
<dbReference type="Proteomes" id="UP000012073">
    <property type="component" value="Unassembled WGS sequence"/>
</dbReference>
<proteinExistence type="predicted"/>
<dbReference type="InterPro" id="IPR011989">
    <property type="entry name" value="ARM-like"/>
</dbReference>
<accession>S0F2V0</accession>
<sequence length="614" mass="68711">MAGTQDYQVGEKRAAVSAEPVVKKRKRYEEKPEKANRRDERREVMAQAKTTWEQLRPKATSSDKSVKLVAELLKLLSGRIVEFVFRHDGSRIVQWMLADGDNAQKTSVMKELIEGSKKPAMEGEMPFFVKLACDRYGHHLAFKMLRVGDKKEKSLLYDNYLRGNVAQLIRNSYGADVLDFAFQTVLKAKEKTELVLELLYMKQRKLLDTFRTTILKEASEKTQSSVKPQPQPASIFAHSLDVVGETFASAVVDSAGTILSQLLDKEKLLRFEIIHAALKEYMLVVMESYPKEKAQEMAVLLGPVLVHFAHSKPGIFVAINCVKILDAKHRKKVVRALKTHIRKLLEDEYGHRLILALFEWVDDTRLVGKTVSAEIFSSSSMAAEMAEIEMASKSSSRGGKSKADKKGKQPKETTKISTKEVDMGYVKTMCQHKYARVPVLSLFFGRDTRYFNPDVYGVVWGEVDTEKFGQLSKKDVKVRREELRVVFEASICDLMRKDLVSLLQSRWSAPMVLGALVNSSTSGAVSTGLTEALKDEKNMKILTGDTCARKTVGTVFKIGGKGLACRVLDECGMSIIRKFVKREGSAAIARHLVNSAERDDANRALHAAGCSNDG</sequence>
<dbReference type="KEGG" id="ccp:CHC_T00007956001"/>
<dbReference type="AlphaFoldDB" id="S0F2V0"/>
<dbReference type="GO" id="GO:0005730">
    <property type="term" value="C:nucleolus"/>
    <property type="evidence" value="ECO:0007669"/>
    <property type="project" value="TreeGrafter"/>
</dbReference>
<evidence type="ECO:0000256" key="2">
    <source>
        <dbReference type="ARBA" id="ARBA00022884"/>
    </source>
</evidence>
<dbReference type="InterPro" id="IPR012959">
    <property type="entry name" value="CPL_dom"/>
</dbReference>
<feature type="region of interest" description="Disordered" evidence="4">
    <location>
        <begin position="1"/>
        <end position="43"/>
    </location>
</feature>
<dbReference type="InterPro" id="IPR016024">
    <property type="entry name" value="ARM-type_fold"/>
</dbReference>
<dbReference type="SUPFAM" id="SSF48371">
    <property type="entry name" value="ARM repeat"/>
    <property type="match status" value="1"/>
</dbReference>
<dbReference type="SMART" id="SM00025">
    <property type="entry name" value="Pumilio"/>
    <property type="match status" value="5"/>
</dbReference>
<dbReference type="Gramene" id="CDF77456">
    <property type="protein sequence ID" value="CDF77456"/>
    <property type="gene ID" value="CHC_T00007956001"/>
</dbReference>
<dbReference type="OrthoDB" id="497380at2759"/>
<dbReference type="Pfam" id="PF08144">
    <property type="entry name" value="CPL"/>
    <property type="match status" value="1"/>
</dbReference>
<dbReference type="PhylomeDB" id="S0F2V0"/>
<dbReference type="PANTHER" id="PTHR13389">
    <property type="entry name" value="PUMILIO HOMOLOG 3"/>
    <property type="match status" value="1"/>
</dbReference>
<reference evidence="7" key="1">
    <citation type="journal article" date="2013" name="Proc. Natl. Acad. Sci. U.S.A.">
        <title>Genome structure and metabolic features in the red seaweed Chondrus crispus shed light on evolution of the Archaeplastida.</title>
        <authorList>
            <person name="Collen J."/>
            <person name="Porcel B."/>
            <person name="Carre W."/>
            <person name="Ball S.G."/>
            <person name="Chaparro C."/>
            <person name="Tonon T."/>
            <person name="Barbeyron T."/>
            <person name="Michel G."/>
            <person name="Noel B."/>
            <person name="Valentin K."/>
            <person name="Elias M."/>
            <person name="Artiguenave F."/>
            <person name="Arun A."/>
            <person name="Aury J.M."/>
            <person name="Barbosa-Neto J.F."/>
            <person name="Bothwell J.H."/>
            <person name="Bouget F.Y."/>
            <person name="Brillet L."/>
            <person name="Cabello-Hurtado F."/>
            <person name="Capella-Gutierrez S."/>
            <person name="Charrier B."/>
            <person name="Cladiere L."/>
            <person name="Cock J.M."/>
            <person name="Coelho S.M."/>
            <person name="Colleoni C."/>
            <person name="Czjzek M."/>
            <person name="Da Silva C."/>
            <person name="Delage L."/>
            <person name="Denoeud F."/>
            <person name="Deschamps P."/>
            <person name="Dittami S.M."/>
            <person name="Gabaldon T."/>
            <person name="Gachon C.M."/>
            <person name="Groisillier A."/>
            <person name="Herve C."/>
            <person name="Jabbari K."/>
            <person name="Katinka M."/>
            <person name="Kloareg B."/>
            <person name="Kowalczyk N."/>
            <person name="Labadie K."/>
            <person name="Leblanc C."/>
            <person name="Lopez P.J."/>
            <person name="McLachlan D.H."/>
            <person name="Meslet-Cladiere L."/>
            <person name="Moustafa A."/>
            <person name="Nehr Z."/>
            <person name="Nyvall Collen P."/>
            <person name="Panaud O."/>
            <person name="Partensky F."/>
            <person name="Poulain J."/>
            <person name="Rensing S.A."/>
            <person name="Rousvoal S."/>
            <person name="Samson G."/>
            <person name="Symeonidi A."/>
            <person name="Weissenbach J."/>
            <person name="Zambounis A."/>
            <person name="Wincker P."/>
            <person name="Boyen C."/>
        </authorList>
    </citation>
    <scope>NUCLEOTIDE SEQUENCE [LARGE SCALE GENOMIC DNA]</scope>
    <source>
        <strain evidence="7">cv. Stackhouse</strain>
    </source>
</reference>
<dbReference type="RefSeq" id="XP_005712330.1">
    <property type="nucleotide sequence ID" value="XM_005712273.1"/>
</dbReference>
<keyword evidence="2" id="KW-0694">RNA-binding</keyword>
<dbReference type="PANTHER" id="PTHR13389:SF0">
    <property type="entry name" value="PUMILIO HOMOLOG 3"/>
    <property type="match status" value="1"/>
</dbReference>
<dbReference type="Gene3D" id="1.25.10.10">
    <property type="entry name" value="Leucine-rich Repeat Variant"/>
    <property type="match status" value="1"/>
</dbReference>
<gene>
    <name evidence="6" type="ORF">CHC_T00007956001</name>
</gene>
<evidence type="ECO:0000313" key="7">
    <source>
        <dbReference type="Proteomes" id="UP000012073"/>
    </source>
</evidence>
<dbReference type="Pfam" id="PF22493">
    <property type="entry name" value="PUF_NOP9"/>
    <property type="match status" value="1"/>
</dbReference>
<evidence type="ECO:0000256" key="3">
    <source>
        <dbReference type="PROSITE-ProRule" id="PRU00317"/>
    </source>
</evidence>
<dbReference type="PROSITE" id="PS50302">
    <property type="entry name" value="PUM"/>
    <property type="match status" value="1"/>
</dbReference>
<dbReference type="OMA" id="YCANERQ"/>
<dbReference type="InterPro" id="IPR040059">
    <property type="entry name" value="PUM3"/>
</dbReference>
<feature type="repeat" description="Pumilio" evidence="3">
    <location>
        <begin position="74"/>
        <end position="110"/>
    </location>
</feature>
<dbReference type="InterPro" id="IPR001313">
    <property type="entry name" value="Pumilio_RNA-bd_rpt"/>
</dbReference>
<dbReference type="GO" id="GO:0003729">
    <property type="term" value="F:mRNA binding"/>
    <property type="evidence" value="ECO:0007669"/>
    <property type="project" value="TreeGrafter"/>
</dbReference>